<reference evidence="1 2" key="1">
    <citation type="journal article" date="2024" name="Nat. Commun.">
        <title>Phylogenomics reveals the evolutionary origins of lichenization in chlorophyte algae.</title>
        <authorList>
            <person name="Puginier C."/>
            <person name="Libourel C."/>
            <person name="Otte J."/>
            <person name="Skaloud P."/>
            <person name="Haon M."/>
            <person name="Grisel S."/>
            <person name="Petersen M."/>
            <person name="Berrin J.G."/>
            <person name="Delaux P.M."/>
            <person name="Dal Grande F."/>
            <person name="Keller J."/>
        </authorList>
    </citation>
    <scope>NUCLEOTIDE SEQUENCE [LARGE SCALE GENOMIC DNA]</scope>
    <source>
        <strain evidence="1 2">SAG 2043</strain>
    </source>
</reference>
<gene>
    <name evidence="1" type="ORF">WJX72_011369</name>
</gene>
<accession>A0AAW1PPD4</accession>
<sequence length="113" mass="12133">MRGGLPRWRPAEIIPQLLAIHGDAPKHLLNHEAYTLVLDDRDSVCGHAQLGHDVEEAGVVYHVEGRREVDLEQEQVAVGQLGVLNDAPQAVVEVWGPGRAAPAARGGRVALAV</sequence>
<dbReference type="Proteomes" id="UP001489004">
    <property type="component" value="Unassembled WGS sequence"/>
</dbReference>
<dbReference type="EMBL" id="JALJOR010000009">
    <property type="protein sequence ID" value="KAK9811863.1"/>
    <property type="molecule type" value="Genomic_DNA"/>
</dbReference>
<evidence type="ECO:0000313" key="2">
    <source>
        <dbReference type="Proteomes" id="UP001489004"/>
    </source>
</evidence>
<organism evidence="1 2">
    <name type="scientific">[Myrmecia] bisecta</name>
    <dbReference type="NCBI Taxonomy" id="41462"/>
    <lineage>
        <taxon>Eukaryota</taxon>
        <taxon>Viridiplantae</taxon>
        <taxon>Chlorophyta</taxon>
        <taxon>core chlorophytes</taxon>
        <taxon>Trebouxiophyceae</taxon>
        <taxon>Trebouxiales</taxon>
        <taxon>Trebouxiaceae</taxon>
        <taxon>Myrmecia</taxon>
    </lineage>
</organism>
<name>A0AAW1PPD4_9CHLO</name>
<proteinExistence type="predicted"/>
<comment type="caution">
    <text evidence="1">The sequence shown here is derived from an EMBL/GenBank/DDBJ whole genome shotgun (WGS) entry which is preliminary data.</text>
</comment>
<protein>
    <submittedName>
        <fullName evidence="1">Uncharacterized protein</fullName>
    </submittedName>
</protein>
<dbReference type="AlphaFoldDB" id="A0AAW1PPD4"/>
<evidence type="ECO:0000313" key="1">
    <source>
        <dbReference type="EMBL" id="KAK9811863.1"/>
    </source>
</evidence>
<keyword evidence="2" id="KW-1185">Reference proteome</keyword>